<organism evidence="1">
    <name type="scientific">Rhizobium leguminosarum</name>
    <dbReference type="NCBI Taxonomy" id="384"/>
    <lineage>
        <taxon>Bacteria</taxon>
        <taxon>Pseudomonadati</taxon>
        <taxon>Pseudomonadota</taxon>
        <taxon>Alphaproteobacteria</taxon>
        <taxon>Hyphomicrobiales</taxon>
        <taxon>Rhizobiaceae</taxon>
        <taxon>Rhizobium/Agrobacterium group</taxon>
        <taxon>Rhizobium</taxon>
    </lineage>
</organism>
<comment type="caution">
    <text evidence="1">The sequence shown here is derived from an EMBL/GenBank/DDBJ whole genome shotgun (WGS) entry which is preliminary data.</text>
</comment>
<sequence length="197" mass="22609">MNCKRCDIDCIARGPAQKYCLDCAAIVQKENVKLWGLGNAESERERNARQRESDPVRHASYGRKWRLANRDKVNAAYNARMADPKKRLDKAISRSIAACLSGAKDGRTWESLVGYSLGELTRHLEKLFLPGMTWENYGDWHVDHVIPKSIFNYSRPEHLDFSRAWSLKNLQPLWATDNHKKSNKFGSQFQPSLALEC</sequence>
<protein>
    <submittedName>
        <fullName evidence="1">Uncharacterized protein</fullName>
    </submittedName>
</protein>
<dbReference type="AlphaFoldDB" id="A0A179BTT2"/>
<accession>A0A179BTT2</accession>
<gene>
    <name evidence="1" type="ORF">A4U53_17905</name>
</gene>
<proteinExistence type="predicted"/>
<evidence type="ECO:0000313" key="1">
    <source>
        <dbReference type="EMBL" id="OAP95098.1"/>
    </source>
</evidence>
<name>A0A179BTT2_RHILE</name>
<dbReference type="EMBL" id="LWBS01000121">
    <property type="protein sequence ID" value="OAP95098.1"/>
    <property type="molecule type" value="Genomic_DNA"/>
</dbReference>
<reference evidence="1" key="1">
    <citation type="submission" date="2016-04" db="EMBL/GenBank/DDBJ databases">
        <title>Fast-growing isolate from the root nodules of Vavilovia formosa.</title>
        <authorList>
            <person name="Kimeklis A."/>
            <person name="Safronova V."/>
            <person name="Belimov A."/>
            <person name="Andronov E."/>
        </authorList>
    </citation>
    <scope>NUCLEOTIDE SEQUENCE [LARGE SCALE GENOMIC DNA]</scope>
    <source>
        <strain evidence="1">Vaf-46</strain>
    </source>
</reference>